<proteinExistence type="predicted"/>
<evidence type="ECO:0000256" key="4">
    <source>
        <dbReference type="ARBA" id="ARBA00023014"/>
    </source>
</evidence>
<keyword evidence="4" id="KW-0411">Iron-sulfur</keyword>
<dbReference type="Proteomes" id="UP001254848">
    <property type="component" value="Unassembled WGS sequence"/>
</dbReference>
<dbReference type="InterPro" id="IPR024521">
    <property type="entry name" value="ArsS-like_C"/>
</dbReference>
<dbReference type="InterPro" id="IPR026351">
    <property type="entry name" value="rSAM_ArsS-like"/>
</dbReference>
<dbReference type="EMBL" id="JAUOZS010000001">
    <property type="protein sequence ID" value="MDT8899807.1"/>
    <property type="molecule type" value="Genomic_DNA"/>
</dbReference>
<evidence type="ECO:0000256" key="3">
    <source>
        <dbReference type="ARBA" id="ARBA00023004"/>
    </source>
</evidence>
<dbReference type="CDD" id="cd01335">
    <property type="entry name" value="Radical_SAM"/>
    <property type="match status" value="1"/>
</dbReference>
<feature type="domain" description="Arsenosugar biosynthesis radical SAM protein ArsS-like C-terminal" evidence="6">
    <location>
        <begin position="181"/>
        <end position="312"/>
    </location>
</feature>
<evidence type="ECO:0000259" key="6">
    <source>
        <dbReference type="Pfam" id="PF12345"/>
    </source>
</evidence>
<sequence length="315" mass="34458">MRSFQEFVDGAGQPLVRDGFNVFQVNMGYVCNLRCRHCHLEAGPDRREAMSREVVDDCLRFAAAAGTIDVDITGGAPEANENLTYFIGELRRLPNVKRIIVRSNLAILEEPGKTHLPEFFADHGVEIVSSMPCYLEDNVAAQRGEGIYGKNIGVLQRLNELGFGTGKLKLHLVYNPGGAYLPGPQAELEADYKKNLGDSFGIRFDSLFTIANMPIGRFRSDLEDQGQLAGYTDMLAESSNARNLAQVMCRSQISVDWQGRLFDCDFNQALGQPAVEGTIGNVTVKDLMGLPIRCGDHCFACTAGSGSSCQGSFDK</sequence>
<evidence type="ECO:0000256" key="2">
    <source>
        <dbReference type="ARBA" id="ARBA00022723"/>
    </source>
</evidence>
<dbReference type="InterPro" id="IPR007197">
    <property type="entry name" value="rSAM"/>
</dbReference>
<evidence type="ECO:0000259" key="5">
    <source>
        <dbReference type="Pfam" id="PF04055"/>
    </source>
</evidence>
<keyword evidence="2" id="KW-0479">Metal-binding</keyword>
<accession>A0ABU3NUG3</accession>
<organism evidence="7 8">
    <name type="scientific">Anaeroselena agilis</name>
    <dbReference type="NCBI Taxonomy" id="3063788"/>
    <lineage>
        <taxon>Bacteria</taxon>
        <taxon>Bacillati</taxon>
        <taxon>Bacillota</taxon>
        <taxon>Negativicutes</taxon>
        <taxon>Acetonemataceae</taxon>
        <taxon>Anaeroselena</taxon>
    </lineage>
</organism>
<evidence type="ECO:0000256" key="1">
    <source>
        <dbReference type="ARBA" id="ARBA00022691"/>
    </source>
</evidence>
<dbReference type="PANTHER" id="PTHR43728:SF1">
    <property type="entry name" value="FE-S OXIDOREDUCTASE"/>
    <property type="match status" value="1"/>
</dbReference>
<feature type="domain" description="Radical SAM core" evidence="5">
    <location>
        <begin position="25"/>
        <end position="165"/>
    </location>
</feature>
<dbReference type="InterPro" id="IPR058240">
    <property type="entry name" value="rSAM_sf"/>
</dbReference>
<keyword evidence="8" id="KW-1185">Reference proteome</keyword>
<name>A0ABU3NUG3_9FIRM</name>
<keyword evidence="3" id="KW-0408">Iron</keyword>
<dbReference type="Gene3D" id="3.20.20.70">
    <property type="entry name" value="Aldolase class I"/>
    <property type="match status" value="1"/>
</dbReference>
<protein>
    <submittedName>
        <fullName evidence="7">Arsenosugar biosynthesis radical SAM protein ArsS</fullName>
    </submittedName>
</protein>
<dbReference type="NCBIfam" id="TIGR04167">
    <property type="entry name" value="rSAM_SeCys"/>
    <property type="match status" value="1"/>
</dbReference>
<keyword evidence="1" id="KW-0949">S-adenosyl-L-methionine</keyword>
<dbReference type="Pfam" id="PF04055">
    <property type="entry name" value="Radical_SAM"/>
    <property type="match status" value="1"/>
</dbReference>
<reference evidence="7 8" key="1">
    <citation type="submission" date="2023-07" db="EMBL/GenBank/DDBJ databases">
        <title>The novel representative of Negativicutes class, Anaeroselena agilis gen. nov. sp. nov.</title>
        <authorList>
            <person name="Prokofeva M.I."/>
            <person name="Elcheninov A.G."/>
            <person name="Klyukina A."/>
            <person name="Kublanov I.V."/>
            <person name="Frolov E.N."/>
            <person name="Podosokorskaya O.A."/>
        </authorList>
    </citation>
    <scope>NUCLEOTIDE SEQUENCE [LARGE SCALE GENOMIC DNA]</scope>
    <source>
        <strain evidence="7 8">4137-cl</strain>
    </source>
</reference>
<dbReference type="RefSeq" id="WP_413778374.1">
    <property type="nucleotide sequence ID" value="NZ_JAUOZS010000001.1"/>
</dbReference>
<gene>
    <name evidence="7" type="primary">arsS</name>
    <name evidence="7" type="ORF">Q4T40_00905</name>
</gene>
<dbReference type="SFLD" id="SFLDS00029">
    <property type="entry name" value="Radical_SAM"/>
    <property type="match status" value="1"/>
</dbReference>
<dbReference type="PANTHER" id="PTHR43728">
    <property type="entry name" value="SLR0304 PROTEIN"/>
    <property type="match status" value="1"/>
</dbReference>
<comment type="caution">
    <text evidence="7">The sequence shown here is derived from an EMBL/GenBank/DDBJ whole genome shotgun (WGS) entry which is preliminary data.</text>
</comment>
<evidence type="ECO:0000313" key="8">
    <source>
        <dbReference type="Proteomes" id="UP001254848"/>
    </source>
</evidence>
<dbReference type="Pfam" id="PF12345">
    <property type="entry name" value="DUF3641"/>
    <property type="match status" value="1"/>
</dbReference>
<evidence type="ECO:0000313" key="7">
    <source>
        <dbReference type="EMBL" id="MDT8899807.1"/>
    </source>
</evidence>
<dbReference type="InterPro" id="IPR013785">
    <property type="entry name" value="Aldolase_TIM"/>
</dbReference>
<dbReference type="SUPFAM" id="SSF102114">
    <property type="entry name" value="Radical SAM enzymes"/>
    <property type="match status" value="1"/>
</dbReference>